<dbReference type="PATRIC" id="fig|1616.3.peg.310"/>
<name>A0A0R2JEL8_9LACO</name>
<dbReference type="NCBIfam" id="TIGR00350">
    <property type="entry name" value="lytR_cpsA_psr"/>
    <property type="match status" value="1"/>
</dbReference>
<dbReference type="Gene3D" id="3.40.630.190">
    <property type="entry name" value="LCP protein"/>
    <property type="match status" value="1"/>
</dbReference>
<gene>
    <name evidence="4" type="ORF">IV73_GL000305</name>
</gene>
<dbReference type="Proteomes" id="UP000051655">
    <property type="component" value="Unassembled WGS sequence"/>
</dbReference>
<dbReference type="PANTHER" id="PTHR33392:SF6">
    <property type="entry name" value="POLYISOPRENYL-TEICHOIC ACID--PEPTIDOGLYCAN TEICHOIC ACID TRANSFERASE TAGU"/>
    <property type="match status" value="1"/>
</dbReference>
<dbReference type="PANTHER" id="PTHR33392">
    <property type="entry name" value="POLYISOPRENYL-TEICHOIC ACID--PEPTIDOGLYCAN TEICHOIC ACID TRANSFERASE TAGU"/>
    <property type="match status" value="1"/>
</dbReference>
<dbReference type="EMBL" id="JQBP01000001">
    <property type="protein sequence ID" value="KRN75806.1"/>
    <property type="molecule type" value="Genomic_DNA"/>
</dbReference>
<comment type="caution">
    <text evidence="4">The sequence shown here is derived from an EMBL/GenBank/DDBJ whole genome shotgun (WGS) entry which is preliminary data.</text>
</comment>
<keyword evidence="2" id="KW-0812">Transmembrane</keyword>
<protein>
    <recommendedName>
        <fullName evidence="3">Cell envelope-related transcriptional attenuator domain-containing protein</fullName>
    </recommendedName>
</protein>
<dbReference type="InterPro" id="IPR004474">
    <property type="entry name" value="LytR_CpsA_psr"/>
</dbReference>
<dbReference type="STRING" id="1616.IV73_GL000305"/>
<feature type="domain" description="Cell envelope-related transcriptional attenuator" evidence="3">
    <location>
        <begin position="78"/>
        <end position="220"/>
    </location>
</feature>
<accession>A0A0R2JEL8</accession>
<evidence type="ECO:0000256" key="1">
    <source>
        <dbReference type="ARBA" id="ARBA00006068"/>
    </source>
</evidence>
<dbReference type="AlphaFoldDB" id="A0A0R2JEL8"/>
<comment type="similarity">
    <text evidence="1">Belongs to the LytR/CpsA/Psr (LCP) family.</text>
</comment>
<sequence length="301" mass="32967">MEKKMKKVLWSILGVIVVLAVGISGYAYYQLHNATSKINSSDSTLSKVSDQKTSSGKSVSYLLLGTDTGALGRDYKGRTDTMMVMTVNPKAEKTTIVSIERDTQIQLNGHTAKLNAAYAEGDADSAISAVENLLDIKLDGYMLVNMNGLKQLVESVGGVTVTAPLTFDYEGYSFVNGQSYSMDGDEALAFSRMRYDDPKGDYGRQERQQMVVKAVLNKLKQNPTSALSNSFLASVSDNVRSNISQSSFQNLAMKYSKAANTIETDQIMGNGIMENGVSYQIIPQNEINRVHNEIENAMNEQ</sequence>
<evidence type="ECO:0000313" key="4">
    <source>
        <dbReference type="EMBL" id="KRN75806.1"/>
    </source>
</evidence>
<keyword evidence="2" id="KW-1133">Transmembrane helix</keyword>
<keyword evidence="2" id="KW-0472">Membrane</keyword>
<evidence type="ECO:0000313" key="5">
    <source>
        <dbReference type="Proteomes" id="UP000051655"/>
    </source>
</evidence>
<dbReference type="Pfam" id="PF03816">
    <property type="entry name" value="LytR_cpsA_psr"/>
    <property type="match status" value="1"/>
</dbReference>
<organism evidence="4 5">
    <name type="scientific">Weissella kandleri</name>
    <dbReference type="NCBI Taxonomy" id="1616"/>
    <lineage>
        <taxon>Bacteria</taxon>
        <taxon>Bacillati</taxon>
        <taxon>Bacillota</taxon>
        <taxon>Bacilli</taxon>
        <taxon>Lactobacillales</taxon>
        <taxon>Lactobacillaceae</taxon>
        <taxon>Weissella</taxon>
    </lineage>
</organism>
<evidence type="ECO:0000256" key="2">
    <source>
        <dbReference type="SAM" id="Phobius"/>
    </source>
</evidence>
<dbReference type="InterPro" id="IPR050922">
    <property type="entry name" value="LytR/CpsA/Psr_CW_biosynth"/>
</dbReference>
<proteinExistence type="inferred from homology"/>
<reference evidence="4 5" key="1">
    <citation type="journal article" date="2015" name="Genome Announc.">
        <title>Expanding the biotechnology potential of lactobacilli through comparative genomics of 213 strains and associated genera.</title>
        <authorList>
            <person name="Sun Z."/>
            <person name="Harris H.M."/>
            <person name="McCann A."/>
            <person name="Guo C."/>
            <person name="Argimon S."/>
            <person name="Zhang W."/>
            <person name="Yang X."/>
            <person name="Jeffery I.B."/>
            <person name="Cooney J.C."/>
            <person name="Kagawa T.F."/>
            <person name="Liu W."/>
            <person name="Song Y."/>
            <person name="Salvetti E."/>
            <person name="Wrobel A."/>
            <person name="Rasinkangas P."/>
            <person name="Parkhill J."/>
            <person name="Rea M.C."/>
            <person name="O'Sullivan O."/>
            <person name="Ritari J."/>
            <person name="Douillard F.P."/>
            <person name="Paul Ross R."/>
            <person name="Yang R."/>
            <person name="Briner A.E."/>
            <person name="Felis G.E."/>
            <person name="de Vos W.M."/>
            <person name="Barrangou R."/>
            <person name="Klaenhammer T.R."/>
            <person name="Caufield P.W."/>
            <person name="Cui Y."/>
            <person name="Zhang H."/>
            <person name="O'Toole P.W."/>
        </authorList>
    </citation>
    <scope>NUCLEOTIDE SEQUENCE [LARGE SCALE GENOMIC DNA]</scope>
    <source>
        <strain evidence="4 5">DSM 20593</strain>
    </source>
</reference>
<keyword evidence="5" id="KW-1185">Reference proteome</keyword>
<evidence type="ECO:0000259" key="3">
    <source>
        <dbReference type="Pfam" id="PF03816"/>
    </source>
</evidence>
<feature type="transmembrane region" description="Helical" evidence="2">
    <location>
        <begin position="7"/>
        <end position="29"/>
    </location>
</feature>